<proteinExistence type="predicted"/>
<dbReference type="GO" id="GO:0004672">
    <property type="term" value="F:protein kinase activity"/>
    <property type="evidence" value="ECO:0007669"/>
    <property type="project" value="InterPro"/>
</dbReference>
<feature type="region of interest" description="Disordered" evidence="1">
    <location>
        <begin position="1"/>
        <end position="66"/>
    </location>
</feature>
<reference evidence="3" key="1">
    <citation type="submission" date="2022-04" db="EMBL/GenBank/DDBJ databases">
        <title>A functionally conserved STORR gene fusion in Papaver species that diverged 16.8 million years ago.</title>
        <authorList>
            <person name="Catania T."/>
        </authorList>
    </citation>
    <scope>NUCLEOTIDE SEQUENCE</scope>
    <source>
        <strain evidence="3">S-188037</strain>
    </source>
</reference>
<evidence type="ECO:0000313" key="3">
    <source>
        <dbReference type="EMBL" id="KAI3896715.1"/>
    </source>
</evidence>
<dbReference type="Pfam" id="PF00069">
    <property type="entry name" value="Pkinase"/>
    <property type="match status" value="1"/>
</dbReference>
<feature type="domain" description="Protein kinase" evidence="2">
    <location>
        <begin position="80"/>
        <end position="407"/>
    </location>
</feature>
<feature type="compositionally biased region" description="Low complexity" evidence="1">
    <location>
        <begin position="47"/>
        <end position="65"/>
    </location>
</feature>
<evidence type="ECO:0000259" key="2">
    <source>
        <dbReference type="PROSITE" id="PS50011"/>
    </source>
</evidence>
<dbReference type="SUPFAM" id="SSF56112">
    <property type="entry name" value="Protein kinase-like (PK-like)"/>
    <property type="match status" value="1"/>
</dbReference>
<evidence type="ECO:0000256" key="1">
    <source>
        <dbReference type="SAM" id="MobiDB-lite"/>
    </source>
</evidence>
<evidence type="ECO:0000313" key="4">
    <source>
        <dbReference type="Proteomes" id="UP001202328"/>
    </source>
</evidence>
<dbReference type="Gene3D" id="3.30.200.20">
    <property type="entry name" value="Phosphorylase Kinase, domain 1"/>
    <property type="match status" value="1"/>
</dbReference>
<organism evidence="3 4">
    <name type="scientific">Papaver atlanticum</name>
    <dbReference type="NCBI Taxonomy" id="357466"/>
    <lineage>
        <taxon>Eukaryota</taxon>
        <taxon>Viridiplantae</taxon>
        <taxon>Streptophyta</taxon>
        <taxon>Embryophyta</taxon>
        <taxon>Tracheophyta</taxon>
        <taxon>Spermatophyta</taxon>
        <taxon>Magnoliopsida</taxon>
        <taxon>Ranunculales</taxon>
        <taxon>Papaveraceae</taxon>
        <taxon>Papaveroideae</taxon>
        <taxon>Papaver</taxon>
    </lineage>
</organism>
<accession>A0AAD4SCR7</accession>
<dbReference type="PROSITE" id="PS50011">
    <property type="entry name" value="PROTEIN_KINASE_DOM"/>
    <property type="match status" value="1"/>
</dbReference>
<dbReference type="Proteomes" id="UP001202328">
    <property type="component" value="Unassembled WGS sequence"/>
</dbReference>
<dbReference type="PANTHER" id="PTHR46863">
    <property type="entry name" value="OS09G0572100 PROTEIN"/>
    <property type="match status" value="1"/>
</dbReference>
<keyword evidence="4" id="KW-1185">Reference proteome</keyword>
<dbReference type="PANTHER" id="PTHR46863:SF1">
    <property type="entry name" value="PROTEIN KINASE SUPERFAMILY PROTEIN"/>
    <property type="match status" value="1"/>
</dbReference>
<dbReference type="EMBL" id="JAJJMB010011871">
    <property type="protein sequence ID" value="KAI3896715.1"/>
    <property type="molecule type" value="Genomic_DNA"/>
</dbReference>
<dbReference type="InterPro" id="IPR000719">
    <property type="entry name" value="Prot_kinase_dom"/>
</dbReference>
<feature type="compositionally biased region" description="Polar residues" evidence="1">
    <location>
        <begin position="7"/>
        <end position="40"/>
    </location>
</feature>
<sequence>MCKSKRNTNVTQPISISSRRSYENTRSFPNSNPTNSSYEISNEDFTRSTNHTSSSESRTSRSSLKSLRDSLPEDSYIYDFSEIRSATNNFLSKQFSSSSSTSSWKCLIRGKDVIIFQRKFHRSIDSSKLRERLTAICKSHHISLIKLLGASVSGDYIYLVYDFVNGGGNLRDCLRRNSRNPEFSVLSTWISRMQIAVDVAQGIEYIHHFSGLNLSLVHNHIKSSSVIVTEPLFNAKICHFGTSELCGEINEIQEMESRFELGEELEQQNQTLSSARPRRWNSVKFSGTKGYMSPEYLVDGIATQKSDVYAFGVVILELLSGEEPIRVIFDKQNGQYRNVSVIETAREAVESEDFERIRRWIDRRLKDSFPVEIAEKLTSVALECVHDDPDKRPDMRRVSGKISKLYLESVRWKDKMAPPTDFTGPPIEFTGTLR</sequence>
<dbReference type="GO" id="GO:0005524">
    <property type="term" value="F:ATP binding"/>
    <property type="evidence" value="ECO:0007669"/>
    <property type="project" value="InterPro"/>
</dbReference>
<comment type="caution">
    <text evidence="3">The sequence shown here is derived from an EMBL/GenBank/DDBJ whole genome shotgun (WGS) entry which is preliminary data.</text>
</comment>
<dbReference type="InterPro" id="IPR011009">
    <property type="entry name" value="Kinase-like_dom_sf"/>
</dbReference>
<name>A0AAD4SCR7_9MAGN</name>
<protein>
    <recommendedName>
        <fullName evidence="2">Protein kinase domain-containing protein</fullName>
    </recommendedName>
</protein>
<gene>
    <name evidence="3" type="ORF">MKW98_009568</name>
</gene>
<dbReference type="Gene3D" id="1.10.510.10">
    <property type="entry name" value="Transferase(Phosphotransferase) domain 1"/>
    <property type="match status" value="1"/>
</dbReference>
<dbReference type="AlphaFoldDB" id="A0AAD4SCR7"/>